<comment type="caution">
    <text evidence="2">The sequence shown here is derived from an EMBL/GenBank/DDBJ whole genome shotgun (WGS) entry which is preliminary data.</text>
</comment>
<keyword evidence="1" id="KW-1133">Transmembrane helix</keyword>
<name>A0A3Z4N3K4_SALET</name>
<proteinExistence type="predicted"/>
<evidence type="ECO:0000313" key="2">
    <source>
        <dbReference type="EMBL" id="EDA0998218.1"/>
    </source>
</evidence>
<sequence length="126" mass="14136">MRLIGPSGASVRVITFNGKKLLPELTSLIFSRSGLPYAKCTSTRLIRLISIGGSAVPRGAFYLFCFNRLAFLCCSEAGCGPVVCASLKEKEVKPLYSDFNSHYIILICCFCWFFDMFDLFFIFLMI</sequence>
<evidence type="ECO:0000256" key="1">
    <source>
        <dbReference type="SAM" id="Phobius"/>
    </source>
</evidence>
<keyword evidence="1" id="KW-0472">Membrane</keyword>
<accession>A0A3Z4N3K4</accession>
<keyword evidence="1" id="KW-0812">Transmembrane</keyword>
<dbReference type="AlphaFoldDB" id="A0A3Z4N3K4"/>
<organism evidence="2">
    <name type="scientific">Salmonella enterica I</name>
    <dbReference type="NCBI Taxonomy" id="59201"/>
    <lineage>
        <taxon>Bacteria</taxon>
        <taxon>Pseudomonadati</taxon>
        <taxon>Pseudomonadota</taxon>
        <taxon>Gammaproteobacteria</taxon>
        <taxon>Enterobacterales</taxon>
        <taxon>Enterobacteriaceae</taxon>
        <taxon>Salmonella</taxon>
    </lineage>
</organism>
<dbReference type="EMBL" id="AALIYN010000005">
    <property type="protein sequence ID" value="EDA0998218.1"/>
    <property type="molecule type" value="Genomic_DNA"/>
</dbReference>
<gene>
    <name evidence="2" type="ORF">F9Q54_08355</name>
</gene>
<feature type="transmembrane region" description="Helical" evidence="1">
    <location>
        <begin position="103"/>
        <end position="124"/>
    </location>
</feature>
<reference evidence="2" key="1">
    <citation type="submission" date="2019-10" db="EMBL/GenBank/DDBJ databases">
        <authorList>
            <person name="Ashton P.M."/>
            <person name="Dallman T."/>
            <person name="Nair S."/>
            <person name="De Pinna E."/>
            <person name="Peters T."/>
            <person name="Grant K."/>
        </authorList>
    </citation>
    <scope>NUCLEOTIDE SEQUENCE</scope>
    <source>
        <strain evidence="2">808267</strain>
    </source>
</reference>
<protein>
    <submittedName>
        <fullName evidence="2">Uncharacterized protein</fullName>
    </submittedName>
</protein>